<evidence type="ECO:0000259" key="4">
    <source>
        <dbReference type="Pfam" id="PF03486"/>
    </source>
</evidence>
<accession>A0A1W2AAB8</accession>
<dbReference type="Pfam" id="PF22780">
    <property type="entry name" value="HI0933_like_1st"/>
    <property type="match status" value="1"/>
</dbReference>
<keyword evidence="7" id="KW-1185">Reference proteome</keyword>
<dbReference type="InterPro" id="IPR023166">
    <property type="entry name" value="BaiN-like_dom_sf"/>
</dbReference>
<evidence type="ECO:0008006" key="8">
    <source>
        <dbReference type="Google" id="ProtNLM"/>
    </source>
</evidence>
<evidence type="ECO:0000313" key="7">
    <source>
        <dbReference type="Proteomes" id="UP000192738"/>
    </source>
</evidence>
<evidence type="ECO:0000256" key="1">
    <source>
        <dbReference type="ARBA" id="ARBA00001974"/>
    </source>
</evidence>
<dbReference type="PRINTS" id="PR00368">
    <property type="entry name" value="FADPNR"/>
</dbReference>
<dbReference type="Gene3D" id="1.10.8.260">
    <property type="entry name" value="HI0933 insert domain-like"/>
    <property type="match status" value="1"/>
</dbReference>
<name>A0A1W2AAB8_9FIRM</name>
<dbReference type="SUPFAM" id="SSF160996">
    <property type="entry name" value="HI0933 insert domain-like"/>
    <property type="match status" value="1"/>
</dbReference>
<evidence type="ECO:0000259" key="5">
    <source>
        <dbReference type="Pfam" id="PF22780"/>
    </source>
</evidence>
<dbReference type="PRINTS" id="PR00411">
    <property type="entry name" value="PNDRDTASEI"/>
</dbReference>
<dbReference type="InterPro" id="IPR057661">
    <property type="entry name" value="RsdA/BaiN/AoA(So)_Rossmann"/>
</dbReference>
<dbReference type="Gene3D" id="2.40.30.10">
    <property type="entry name" value="Translation factors"/>
    <property type="match status" value="1"/>
</dbReference>
<reference evidence="6 7" key="1">
    <citation type="submission" date="2017-04" db="EMBL/GenBank/DDBJ databases">
        <authorList>
            <person name="Afonso C.L."/>
            <person name="Miller P.J."/>
            <person name="Scott M.A."/>
            <person name="Spackman E."/>
            <person name="Goraichik I."/>
            <person name="Dimitrov K.M."/>
            <person name="Suarez D.L."/>
            <person name="Swayne D.E."/>
        </authorList>
    </citation>
    <scope>NUCLEOTIDE SEQUENCE [LARGE SCALE GENOMIC DNA]</scope>
    <source>
        <strain evidence="6 7">DSM 5090</strain>
    </source>
</reference>
<feature type="domain" description="RsdA/BaiN/AoA(So)-like insert" evidence="5">
    <location>
        <begin position="190"/>
        <end position="355"/>
    </location>
</feature>
<dbReference type="AlphaFoldDB" id="A0A1W2AAB8"/>
<dbReference type="EMBL" id="FWXI01000005">
    <property type="protein sequence ID" value="SMC57422.1"/>
    <property type="molecule type" value="Genomic_DNA"/>
</dbReference>
<evidence type="ECO:0000313" key="6">
    <source>
        <dbReference type="EMBL" id="SMC57422.1"/>
    </source>
</evidence>
<dbReference type="Proteomes" id="UP000192738">
    <property type="component" value="Unassembled WGS sequence"/>
</dbReference>
<dbReference type="Pfam" id="PF03486">
    <property type="entry name" value="HI0933_like"/>
    <property type="match status" value="1"/>
</dbReference>
<feature type="domain" description="RsdA/BaiN/AoA(So)-like Rossmann fold-like" evidence="4">
    <location>
        <begin position="3"/>
        <end position="408"/>
    </location>
</feature>
<proteinExistence type="predicted"/>
<keyword evidence="3" id="KW-0274">FAD</keyword>
<dbReference type="PANTHER" id="PTHR42887">
    <property type="entry name" value="OS12G0638800 PROTEIN"/>
    <property type="match status" value="1"/>
</dbReference>
<sequence length="414" mass="44639">MQQVLIIGGGAAGLMAAVSAAQHGARVTVLEKMKDIGRKLLITGKGRCNITNSCDLPELVKNMTGNGLFLYSAFNAFSNQDLIDFFERAGLPTKVERGGRVFPVSDQARDVIKTFVKELSKLDVDVRTGQTVKNLIIENGRVAGAVTAEAEYRADAVIIATGGASYPGTGSSGDGYRLAQAVGHTIVPIKPSLVPLEVEEEWVTELQGLSLKNVAATVFCSGKKAADEFGEMLFTHYGLSGPIILSLSKKVSELFLTTPGQEVSIVINLKPALSVETLDKRLQRDFTKFARKQLKNSLNELLPTKLIPVVIDLAFIDPDKFVHQITKEERVRLLEILQHLTFTISRTRPVAEAIVTAGGVSTKEINSRSMESKIVTGLFFAGEVIDIDGYTGGFNLQAAFSSGYVAGKYAAAQD</sequence>
<dbReference type="InterPro" id="IPR036188">
    <property type="entry name" value="FAD/NAD-bd_sf"/>
</dbReference>
<dbReference type="Gene3D" id="3.50.50.60">
    <property type="entry name" value="FAD/NAD(P)-binding domain"/>
    <property type="match status" value="1"/>
</dbReference>
<dbReference type="NCBIfam" id="TIGR00275">
    <property type="entry name" value="aminoacetone oxidase family FAD-binding enzyme"/>
    <property type="match status" value="1"/>
</dbReference>
<comment type="cofactor">
    <cofactor evidence="1">
        <name>FAD</name>
        <dbReference type="ChEBI" id="CHEBI:57692"/>
    </cofactor>
</comment>
<dbReference type="STRING" id="112901.SAMN04488500_105176"/>
<dbReference type="SUPFAM" id="SSF51905">
    <property type="entry name" value="FAD/NAD(P)-binding domain"/>
    <property type="match status" value="1"/>
</dbReference>
<evidence type="ECO:0000256" key="3">
    <source>
        <dbReference type="ARBA" id="ARBA00022827"/>
    </source>
</evidence>
<dbReference type="InterPro" id="IPR004792">
    <property type="entry name" value="BaiN-like"/>
</dbReference>
<evidence type="ECO:0000256" key="2">
    <source>
        <dbReference type="ARBA" id="ARBA00022630"/>
    </source>
</evidence>
<protein>
    <recommendedName>
        <fullName evidence="8">Aminoacetone oxidase family FAD-binding enzyme</fullName>
    </recommendedName>
</protein>
<keyword evidence="2" id="KW-0285">Flavoprotein</keyword>
<dbReference type="InterPro" id="IPR055178">
    <property type="entry name" value="RsdA/BaiN/AoA(So)-like_dom"/>
</dbReference>
<gene>
    <name evidence="6" type="ORF">SAMN04488500_105176</name>
</gene>
<organism evidence="6 7">
    <name type="scientific">Sporomusa malonica</name>
    <dbReference type="NCBI Taxonomy" id="112901"/>
    <lineage>
        <taxon>Bacteria</taxon>
        <taxon>Bacillati</taxon>
        <taxon>Bacillota</taxon>
        <taxon>Negativicutes</taxon>
        <taxon>Selenomonadales</taxon>
        <taxon>Sporomusaceae</taxon>
        <taxon>Sporomusa</taxon>
    </lineage>
</organism>
<dbReference type="OrthoDB" id="9773233at2"/>
<dbReference type="PANTHER" id="PTHR42887:SF2">
    <property type="entry name" value="OS12G0638800 PROTEIN"/>
    <property type="match status" value="1"/>
</dbReference>